<comment type="caution">
    <text evidence="1">The sequence shown here is derived from an EMBL/GenBank/DDBJ whole genome shotgun (WGS) entry which is preliminary data.</text>
</comment>
<reference evidence="1 2" key="1">
    <citation type="submission" date="2021-06" db="EMBL/GenBank/DDBJ databases">
        <authorList>
            <person name="Kallberg Y."/>
            <person name="Tangrot J."/>
            <person name="Rosling A."/>
        </authorList>
    </citation>
    <scope>NUCLEOTIDE SEQUENCE [LARGE SCALE GENOMIC DNA]</scope>
    <source>
        <strain evidence="1 2">120-4 pot B 10/14</strain>
    </source>
</reference>
<evidence type="ECO:0000313" key="2">
    <source>
        <dbReference type="Proteomes" id="UP000789901"/>
    </source>
</evidence>
<accession>A0ABN7X229</accession>
<feature type="non-terminal residue" evidence="1">
    <location>
        <position position="60"/>
    </location>
</feature>
<organism evidence="1 2">
    <name type="scientific">Gigaspora margarita</name>
    <dbReference type="NCBI Taxonomy" id="4874"/>
    <lineage>
        <taxon>Eukaryota</taxon>
        <taxon>Fungi</taxon>
        <taxon>Fungi incertae sedis</taxon>
        <taxon>Mucoromycota</taxon>
        <taxon>Glomeromycotina</taxon>
        <taxon>Glomeromycetes</taxon>
        <taxon>Diversisporales</taxon>
        <taxon>Gigasporaceae</taxon>
        <taxon>Gigaspora</taxon>
    </lineage>
</organism>
<evidence type="ECO:0000313" key="1">
    <source>
        <dbReference type="EMBL" id="CAG8844801.1"/>
    </source>
</evidence>
<dbReference type="Proteomes" id="UP000789901">
    <property type="component" value="Unassembled WGS sequence"/>
</dbReference>
<proteinExistence type="predicted"/>
<dbReference type="EMBL" id="CAJVQB010077151">
    <property type="protein sequence ID" value="CAG8844801.1"/>
    <property type="molecule type" value="Genomic_DNA"/>
</dbReference>
<keyword evidence="2" id="KW-1185">Reference proteome</keyword>
<protein>
    <submittedName>
        <fullName evidence="1">26362_t:CDS:1</fullName>
    </submittedName>
</protein>
<sequence length="60" mass="6879">MSSFYENRTHLPLTDNEKRMVINIHRYLSGNISLTKQKQKFTLHKQVALVSGISESTVGM</sequence>
<name>A0ABN7X229_GIGMA</name>
<gene>
    <name evidence="1" type="ORF">GMARGA_LOCUS37305</name>
</gene>